<sequence length="128" mass="14831">IKELHAQVQDTIPKHTGKYQARDNKHRKQVVYKERDLVWVYMRKERFPAGRYGKLQARDDPFWVLKRINDNAYKIELPGHYNVSATFSVVDLSPYEGDSDDGLQSRVPLFQDEEDDAGASHASNLLVK</sequence>
<feature type="non-terminal residue" evidence="3">
    <location>
        <position position="1"/>
    </location>
</feature>
<evidence type="ECO:0000256" key="1">
    <source>
        <dbReference type="SAM" id="MobiDB-lite"/>
    </source>
</evidence>
<keyword evidence="3" id="KW-0695">RNA-directed DNA polymerase</keyword>
<gene>
    <name evidence="3" type="ORF">Tci_525259</name>
</gene>
<dbReference type="AlphaFoldDB" id="A0A699IMQ8"/>
<dbReference type="GO" id="GO:0003964">
    <property type="term" value="F:RNA-directed DNA polymerase activity"/>
    <property type="evidence" value="ECO:0007669"/>
    <property type="project" value="UniProtKB-KW"/>
</dbReference>
<keyword evidence="3" id="KW-0548">Nucleotidyltransferase</keyword>
<comment type="caution">
    <text evidence="3">The sequence shown here is derived from an EMBL/GenBank/DDBJ whole genome shotgun (WGS) entry which is preliminary data.</text>
</comment>
<evidence type="ECO:0000313" key="3">
    <source>
        <dbReference type="EMBL" id="GEZ53286.1"/>
    </source>
</evidence>
<feature type="region of interest" description="Disordered" evidence="1">
    <location>
        <begin position="96"/>
        <end position="128"/>
    </location>
</feature>
<accession>A0A699IMQ8</accession>
<organism evidence="3">
    <name type="scientific">Tanacetum cinerariifolium</name>
    <name type="common">Dalmatian daisy</name>
    <name type="synonym">Chrysanthemum cinerariifolium</name>
    <dbReference type="NCBI Taxonomy" id="118510"/>
    <lineage>
        <taxon>Eukaryota</taxon>
        <taxon>Viridiplantae</taxon>
        <taxon>Streptophyta</taxon>
        <taxon>Embryophyta</taxon>
        <taxon>Tracheophyta</taxon>
        <taxon>Spermatophyta</taxon>
        <taxon>Magnoliopsida</taxon>
        <taxon>eudicotyledons</taxon>
        <taxon>Gunneridae</taxon>
        <taxon>Pentapetalae</taxon>
        <taxon>asterids</taxon>
        <taxon>campanulids</taxon>
        <taxon>Asterales</taxon>
        <taxon>Asteraceae</taxon>
        <taxon>Asteroideae</taxon>
        <taxon>Anthemideae</taxon>
        <taxon>Anthemidinae</taxon>
        <taxon>Tanacetum</taxon>
    </lineage>
</organism>
<dbReference type="EMBL" id="BKCJ010290522">
    <property type="protein sequence ID" value="GEZ53286.1"/>
    <property type="molecule type" value="Genomic_DNA"/>
</dbReference>
<reference evidence="3" key="1">
    <citation type="journal article" date="2019" name="Sci. Rep.">
        <title>Draft genome of Tanacetum cinerariifolium, the natural source of mosquito coil.</title>
        <authorList>
            <person name="Yamashiro T."/>
            <person name="Shiraishi A."/>
            <person name="Satake H."/>
            <person name="Nakayama K."/>
        </authorList>
    </citation>
    <scope>NUCLEOTIDE SEQUENCE</scope>
</reference>
<keyword evidence="3" id="KW-0808">Transferase</keyword>
<dbReference type="Pfam" id="PF24626">
    <property type="entry name" value="SH3_Tf2-1"/>
    <property type="match status" value="1"/>
</dbReference>
<feature type="domain" description="Tf2-1-like SH3-like" evidence="2">
    <location>
        <begin position="36"/>
        <end position="95"/>
    </location>
</feature>
<name>A0A699IMQ8_TANCI</name>
<proteinExistence type="predicted"/>
<dbReference type="InterPro" id="IPR056924">
    <property type="entry name" value="SH3_Tf2-1"/>
</dbReference>
<evidence type="ECO:0000259" key="2">
    <source>
        <dbReference type="Pfam" id="PF24626"/>
    </source>
</evidence>
<protein>
    <submittedName>
        <fullName evidence="3">RNA-directed DNA polymerase</fullName>
    </submittedName>
</protein>